<evidence type="ECO:0000256" key="3">
    <source>
        <dbReference type="ARBA" id="ARBA00022475"/>
    </source>
</evidence>
<name>A0A2K8KTA6_9GAMM</name>
<feature type="domain" description="Type II secretion system protein GspF" evidence="9">
    <location>
        <begin position="80"/>
        <end position="203"/>
    </location>
</feature>
<feature type="transmembrane region" description="Helical" evidence="8">
    <location>
        <begin position="182"/>
        <end position="201"/>
    </location>
</feature>
<dbReference type="InterPro" id="IPR018076">
    <property type="entry name" value="T2SS_GspF_dom"/>
</dbReference>
<protein>
    <submittedName>
        <fullName evidence="10">MSHA biogenesis protein MshG</fullName>
    </submittedName>
</protein>
<dbReference type="PRINTS" id="PR00812">
    <property type="entry name" value="BCTERIALGSPF"/>
</dbReference>
<feature type="transmembrane region" description="Helical" evidence="8">
    <location>
        <begin position="221"/>
        <end position="249"/>
    </location>
</feature>
<evidence type="ECO:0000256" key="2">
    <source>
        <dbReference type="ARBA" id="ARBA00005745"/>
    </source>
</evidence>
<evidence type="ECO:0000256" key="4">
    <source>
        <dbReference type="ARBA" id="ARBA00022519"/>
    </source>
</evidence>
<sequence length="414" mass="45260">MADFYYQGRDGQGAQVEGILSAESRSAVLAQLKRQSLIATRVEPASGQLKGTGLSLSTLWASLSRLFQPTTVSIDELIMFSRQMYALARSGIPLIRAISGLADATRSPVLARVLRDITRSLTQGTTMSNAFRGHPEVFGELFVSMIRMGETTGRLDSAFKQLIDHLELEKDTRKKIVAATRYPMIVTVFILIALFIINIFVVPQFASIFSKLGADLPAPTLLLIASSNFMIAYWWAILGVLAGSIIALVRWKKTPSGLLTWDRWVLKVPILGGIFERVALGRFARPFAMMLEAGVPLLQALAVTARTVGNEHIGKGIDGMQNGIERGESLLATASSSGMFNPLILQMIAVGEETGNVSDLLVDIADFYDQEVEYDLKRMAESIEPLLLMFMGAMVLILALGVFLPMWELGSAVN</sequence>
<dbReference type="FunFam" id="1.20.81.30:FF:000001">
    <property type="entry name" value="Type II secretion system protein F"/>
    <property type="match status" value="2"/>
</dbReference>
<evidence type="ECO:0000313" key="10">
    <source>
        <dbReference type="EMBL" id="ATX77958.1"/>
    </source>
</evidence>
<proteinExistence type="inferred from homology"/>
<dbReference type="Proteomes" id="UP000229757">
    <property type="component" value="Chromosome"/>
</dbReference>
<reference evidence="10 11" key="1">
    <citation type="journal article" date="2017" name="Environ. Microbiol.">
        <title>Genomic and physiological analyses of 'Reinekea forsetii' reveal a versatile opportunistic lifestyle during spring algae blooms.</title>
        <authorList>
            <person name="Avci B."/>
            <person name="Hahnke R.L."/>
            <person name="Chafee M."/>
            <person name="Fischer T."/>
            <person name="Gruber-Vodicka H."/>
            <person name="Tegetmeyer H.E."/>
            <person name="Harder J."/>
            <person name="Fuchs B.M."/>
            <person name="Amann R.I."/>
            <person name="Teeling H."/>
        </authorList>
    </citation>
    <scope>NUCLEOTIDE SEQUENCE [LARGE SCALE GENOMIC DNA]</scope>
    <source>
        <strain evidence="10 11">Hel1_31_D35</strain>
    </source>
</reference>
<evidence type="ECO:0000256" key="1">
    <source>
        <dbReference type="ARBA" id="ARBA00004429"/>
    </source>
</evidence>
<evidence type="ECO:0000256" key="6">
    <source>
        <dbReference type="ARBA" id="ARBA00022989"/>
    </source>
</evidence>
<dbReference type="PANTHER" id="PTHR30012">
    <property type="entry name" value="GENERAL SECRETION PATHWAY PROTEIN"/>
    <property type="match status" value="1"/>
</dbReference>
<dbReference type="EMBL" id="CP011797">
    <property type="protein sequence ID" value="ATX77958.1"/>
    <property type="molecule type" value="Genomic_DNA"/>
</dbReference>
<dbReference type="InterPro" id="IPR042094">
    <property type="entry name" value="T2SS_GspF_sf"/>
</dbReference>
<dbReference type="Gene3D" id="1.20.81.30">
    <property type="entry name" value="Type II secretion system (T2SS), domain F"/>
    <property type="match status" value="2"/>
</dbReference>
<evidence type="ECO:0000256" key="5">
    <source>
        <dbReference type="ARBA" id="ARBA00022692"/>
    </source>
</evidence>
<evidence type="ECO:0000313" key="11">
    <source>
        <dbReference type="Proteomes" id="UP000229757"/>
    </source>
</evidence>
<evidence type="ECO:0000259" key="9">
    <source>
        <dbReference type="Pfam" id="PF00482"/>
    </source>
</evidence>
<evidence type="ECO:0000256" key="8">
    <source>
        <dbReference type="SAM" id="Phobius"/>
    </source>
</evidence>
<accession>A0A2K8KTA6</accession>
<keyword evidence="4" id="KW-0997">Cell inner membrane</keyword>
<feature type="domain" description="Type II secretion system protein GspF" evidence="9">
    <location>
        <begin position="283"/>
        <end position="405"/>
    </location>
</feature>
<keyword evidence="7 8" id="KW-0472">Membrane</keyword>
<keyword evidence="3" id="KW-1003">Cell membrane</keyword>
<dbReference type="OrthoDB" id="9805682at2"/>
<dbReference type="Pfam" id="PF00482">
    <property type="entry name" value="T2SSF"/>
    <property type="match status" value="2"/>
</dbReference>
<comment type="similarity">
    <text evidence="2">Belongs to the GSP F family.</text>
</comment>
<evidence type="ECO:0000256" key="7">
    <source>
        <dbReference type="ARBA" id="ARBA00023136"/>
    </source>
</evidence>
<comment type="subcellular location">
    <subcellularLocation>
        <location evidence="1">Cell inner membrane</location>
        <topology evidence="1">Multi-pass membrane protein</topology>
    </subcellularLocation>
</comment>
<feature type="transmembrane region" description="Helical" evidence="8">
    <location>
        <begin position="386"/>
        <end position="407"/>
    </location>
</feature>
<gene>
    <name evidence="10" type="primary">mshG</name>
    <name evidence="10" type="ORF">REIFOR_02837</name>
</gene>
<keyword evidence="5 8" id="KW-0812">Transmembrane</keyword>
<dbReference type="GO" id="GO:0005886">
    <property type="term" value="C:plasma membrane"/>
    <property type="evidence" value="ECO:0007669"/>
    <property type="project" value="UniProtKB-SubCell"/>
</dbReference>
<dbReference type="GO" id="GO:0015628">
    <property type="term" value="P:protein secretion by the type II secretion system"/>
    <property type="evidence" value="ECO:0007669"/>
    <property type="project" value="TreeGrafter"/>
</dbReference>
<dbReference type="KEGG" id="rfo:REIFOR_02837"/>
<keyword evidence="11" id="KW-1185">Reference proteome</keyword>
<organism evidence="10 11">
    <name type="scientific">Reinekea forsetii</name>
    <dbReference type="NCBI Taxonomy" id="1336806"/>
    <lineage>
        <taxon>Bacteria</taxon>
        <taxon>Pseudomonadati</taxon>
        <taxon>Pseudomonadota</taxon>
        <taxon>Gammaproteobacteria</taxon>
        <taxon>Oceanospirillales</taxon>
        <taxon>Saccharospirillaceae</taxon>
        <taxon>Reinekea</taxon>
    </lineage>
</organism>
<dbReference type="AlphaFoldDB" id="A0A2K8KTA6"/>
<keyword evidence="6 8" id="KW-1133">Transmembrane helix</keyword>
<dbReference type="PANTHER" id="PTHR30012:SF4">
    <property type="entry name" value="MSHA BIOGENESIS PROTEIN MSHG"/>
    <property type="match status" value="1"/>
</dbReference>
<dbReference type="InterPro" id="IPR003004">
    <property type="entry name" value="GspF/PilC"/>
</dbReference>
<dbReference type="RefSeq" id="WP_100258178.1">
    <property type="nucleotide sequence ID" value="NZ_CP011797.1"/>
</dbReference>